<dbReference type="GO" id="GO:0016020">
    <property type="term" value="C:membrane"/>
    <property type="evidence" value="ECO:0007669"/>
    <property type="project" value="UniProtKB-SubCell"/>
</dbReference>
<evidence type="ECO:0000256" key="3">
    <source>
        <dbReference type="ARBA" id="ARBA00022989"/>
    </source>
</evidence>
<keyword evidence="4 5" id="KW-0472">Membrane</keyword>
<dbReference type="AlphaFoldDB" id="A0A650CWR2"/>
<dbReference type="InterPro" id="IPR002293">
    <property type="entry name" value="AA/rel_permease1"/>
</dbReference>
<protein>
    <submittedName>
        <fullName evidence="7">Amino acid permease</fullName>
    </submittedName>
</protein>
<keyword evidence="3 5" id="KW-1133">Transmembrane helix</keyword>
<dbReference type="Gene3D" id="1.20.1740.10">
    <property type="entry name" value="Amino acid/polyamine transporter I"/>
    <property type="match status" value="1"/>
</dbReference>
<dbReference type="KEGG" id="aamb:D1866_09895"/>
<keyword evidence="8" id="KW-1185">Reference proteome</keyword>
<feature type="transmembrane region" description="Helical" evidence="5">
    <location>
        <begin position="196"/>
        <end position="216"/>
    </location>
</feature>
<dbReference type="InterPro" id="IPR052962">
    <property type="entry name" value="AA_Transporter_AGT"/>
</dbReference>
<dbReference type="Proteomes" id="UP000474054">
    <property type="component" value="Unassembled WGS sequence"/>
</dbReference>
<organism evidence="7 8">
    <name type="scientific">Acidianus ambivalens</name>
    <name type="common">Desulfurolobus ambivalens</name>
    <dbReference type="NCBI Taxonomy" id="2283"/>
    <lineage>
        <taxon>Archaea</taxon>
        <taxon>Thermoproteota</taxon>
        <taxon>Thermoprotei</taxon>
        <taxon>Sulfolobales</taxon>
        <taxon>Sulfolobaceae</taxon>
        <taxon>Acidianus</taxon>
    </lineage>
</organism>
<evidence type="ECO:0000256" key="4">
    <source>
        <dbReference type="ARBA" id="ARBA00023136"/>
    </source>
</evidence>
<evidence type="ECO:0000256" key="1">
    <source>
        <dbReference type="ARBA" id="ARBA00004141"/>
    </source>
</evidence>
<feature type="transmembrane region" description="Helical" evidence="5">
    <location>
        <begin position="474"/>
        <end position="492"/>
    </location>
</feature>
<feature type="transmembrane region" description="Helical" evidence="5">
    <location>
        <begin position="90"/>
        <end position="115"/>
    </location>
</feature>
<name>A0A650CWR2_ACIAM</name>
<feature type="transmembrane region" description="Helical" evidence="5">
    <location>
        <begin position="425"/>
        <end position="442"/>
    </location>
</feature>
<feature type="transmembrane region" description="Helical" evidence="5">
    <location>
        <begin position="367"/>
        <end position="387"/>
    </location>
</feature>
<evidence type="ECO:0000313" key="9">
    <source>
        <dbReference type="Proteomes" id="UP000474054"/>
    </source>
</evidence>
<feature type="transmembrane region" description="Helical" evidence="5">
    <location>
        <begin position="342"/>
        <end position="361"/>
    </location>
</feature>
<dbReference type="EMBL" id="CP045482">
    <property type="protein sequence ID" value="QGR22256.1"/>
    <property type="molecule type" value="Genomic_DNA"/>
</dbReference>
<comment type="subcellular location">
    <subcellularLocation>
        <location evidence="1">Membrane</location>
        <topology evidence="1">Multi-pass membrane protein</topology>
    </subcellularLocation>
</comment>
<dbReference type="GO" id="GO:0022857">
    <property type="term" value="F:transmembrane transporter activity"/>
    <property type="evidence" value="ECO:0007669"/>
    <property type="project" value="InterPro"/>
</dbReference>
<evidence type="ECO:0000313" key="6">
    <source>
        <dbReference type="EMBL" id="MQL54436.1"/>
    </source>
</evidence>
<dbReference type="Pfam" id="PF13520">
    <property type="entry name" value="AA_permease_2"/>
    <property type="match status" value="1"/>
</dbReference>
<feature type="transmembrane region" description="Helical" evidence="5">
    <location>
        <begin position="166"/>
        <end position="184"/>
    </location>
</feature>
<feature type="transmembrane region" description="Helical" evidence="5">
    <location>
        <begin position="499"/>
        <end position="521"/>
    </location>
</feature>
<gene>
    <name evidence="7" type="ORF">D1866_09895</name>
    <name evidence="6" type="ORF">GFB69_01335</name>
</gene>
<dbReference type="Proteomes" id="UP000426328">
    <property type="component" value="Chromosome"/>
</dbReference>
<keyword evidence="2 5" id="KW-0812">Transmembrane</keyword>
<reference evidence="7 8" key="2">
    <citation type="submission" date="2019-10" db="EMBL/GenBank/DDBJ databases">
        <title>Genome Sequences from Six Type Strain Members of the Archaeal Family Sulfolobaceae: Acidianus ambivalens, Acidianus infernus, Metallosphaera prunae, Stygiolobus azoricus, Sulfolobus metallicus, and Sulfurisphaera ohwakuensis.</title>
        <authorList>
            <person name="Counts J.A."/>
            <person name="Kelly R.M."/>
        </authorList>
    </citation>
    <scope>NUCLEOTIDE SEQUENCE [LARGE SCALE GENOMIC DNA]</scope>
    <source>
        <strain evidence="7 8">LEI 10</strain>
    </source>
</reference>
<feature type="transmembrane region" description="Helical" evidence="5">
    <location>
        <begin position="49"/>
        <end position="69"/>
    </location>
</feature>
<dbReference type="PANTHER" id="PTHR47547">
    <property type="match status" value="1"/>
</dbReference>
<evidence type="ECO:0000256" key="5">
    <source>
        <dbReference type="SAM" id="Phobius"/>
    </source>
</evidence>
<accession>A0A650CWR2</accession>
<sequence>MITYACLIVSLRKVLTKRELTFLSLGGIIGSGWLFSPLAAAAYAGPLSIVSWIIGGLMMIVIALAYAEISSAFPESGGIIRYPHYTHGSTLGFIMAWSYIISAISTVAIEAVATTTYISHFFPSLYSGNQLTTEGIMLTYVLLVIFFLINYYGVKFLGRVSHGIGWWKIIIPTTTAVLLLAYFNPANVVFGKTACYQGLNGMLYAIPASGIVFSYLGFRQAIEYGGEGKNPQKDIPFAVISSLLISMSIFVALQLGFLGVVKTNGNWAGLLNSPLANAPLISVIDMLPVVFSFWVGILLFDAIISPVGTGIIYLGTTARSIYASAKNGYFPKLLTRINDRGIPLLALVVSLISSALFLLPIPSWYQIVGISSSATVLTYIMGGIGVESMRKIAPDVKRTYVLSYIKVLAPLATIFAGLLVYWSGFSTLFYIVTLVILGLSLYRRGLQGIISGIIALLNSYALYVETSALTSPSWYFIPFIIIDTAIISYLILTSAEGKFSAWAIPLLSGTLILSYISPFGLYDLMPFPYDIIVASVFFFIIHKIAVRSSLPALKIESSINS</sequence>
<feature type="transmembrane region" description="Helical" evidence="5">
    <location>
        <begin position="449"/>
        <end position="468"/>
    </location>
</feature>
<evidence type="ECO:0000256" key="2">
    <source>
        <dbReference type="ARBA" id="ARBA00022692"/>
    </source>
</evidence>
<reference evidence="6 9" key="1">
    <citation type="submission" date="2019-10" db="EMBL/GenBank/DDBJ databases">
        <title>Comparative genomics of sulfur disproportionating microorganisms.</title>
        <authorList>
            <person name="Ward L.M."/>
            <person name="Bertran E."/>
            <person name="Johnston D."/>
        </authorList>
    </citation>
    <scope>NUCLEOTIDE SEQUENCE [LARGE SCALE GENOMIC DNA]</scope>
    <source>
        <strain evidence="6 9">DSM 3772</strain>
    </source>
</reference>
<feature type="transmembrane region" description="Helical" evidence="5">
    <location>
        <begin position="527"/>
        <end position="546"/>
    </location>
</feature>
<feature type="transmembrane region" description="Helical" evidence="5">
    <location>
        <begin position="20"/>
        <end position="43"/>
    </location>
</feature>
<feature type="transmembrane region" description="Helical" evidence="5">
    <location>
        <begin position="135"/>
        <end position="154"/>
    </location>
</feature>
<feature type="transmembrane region" description="Helical" evidence="5">
    <location>
        <begin position="237"/>
        <end position="260"/>
    </location>
</feature>
<proteinExistence type="predicted"/>
<evidence type="ECO:0000313" key="8">
    <source>
        <dbReference type="Proteomes" id="UP000426328"/>
    </source>
</evidence>
<dbReference type="PANTHER" id="PTHR47547:SF1">
    <property type="entry name" value="ASPARTATE-PROTON SYMPORTER"/>
    <property type="match status" value="1"/>
</dbReference>
<feature type="transmembrane region" description="Helical" evidence="5">
    <location>
        <begin position="399"/>
        <end position="419"/>
    </location>
</feature>
<evidence type="ECO:0000313" key="7">
    <source>
        <dbReference type="EMBL" id="QGR22256.1"/>
    </source>
</evidence>
<dbReference type="EMBL" id="WHYS01000001">
    <property type="protein sequence ID" value="MQL54436.1"/>
    <property type="molecule type" value="Genomic_DNA"/>
</dbReference>